<proteinExistence type="predicted"/>
<dbReference type="EMBL" id="JAGSOG010000148">
    <property type="protein sequence ID" value="MBR7836563.1"/>
    <property type="molecule type" value="Genomic_DNA"/>
</dbReference>
<dbReference type="Pfam" id="PF14559">
    <property type="entry name" value="TPR_19"/>
    <property type="match status" value="1"/>
</dbReference>
<evidence type="ECO:0000313" key="3">
    <source>
        <dbReference type="Proteomes" id="UP000675781"/>
    </source>
</evidence>
<dbReference type="InterPro" id="IPR011990">
    <property type="entry name" value="TPR-like_helical_dom_sf"/>
</dbReference>
<reference evidence="2" key="1">
    <citation type="submission" date="2021-04" db="EMBL/GenBank/DDBJ databases">
        <title>Genome based classification of Actinospica acidithermotolerans sp. nov., an actinobacterium isolated from an Indonesian hot spring.</title>
        <authorList>
            <person name="Kusuma A.B."/>
            <person name="Putra K.E."/>
            <person name="Nafisah S."/>
            <person name="Loh J."/>
            <person name="Nouioui I."/>
            <person name="Goodfellow M."/>
        </authorList>
    </citation>
    <scope>NUCLEOTIDE SEQUENCE</scope>
    <source>
        <strain evidence="2">CSCA 57</strain>
    </source>
</reference>
<keyword evidence="3" id="KW-1185">Reference proteome</keyword>
<sequence>MTESPLLSSLRRAVQGAPEDVPLRLHLAGLLVDAGLTEEAVGHLGTVLSGAPGSAEALELMRRALTGTTLTGTTTQSAADSAPAPVPA</sequence>
<evidence type="ECO:0000313" key="2">
    <source>
        <dbReference type="EMBL" id="MBR7836563.1"/>
    </source>
</evidence>
<dbReference type="AlphaFoldDB" id="A0A941ITX3"/>
<name>A0A941ITX3_9ACTN</name>
<dbReference type="Gene3D" id="1.25.40.10">
    <property type="entry name" value="Tetratricopeptide repeat domain"/>
    <property type="match status" value="1"/>
</dbReference>
<protein>
    <recommendedName>
        <fullName evidence="4">Tetratricopeptide repeat protein</fullName>
    </recommendedName>
</protein>
<organism evidence="2 3">
    <name type="scientific">Actinospica durhamensis</name>
    <dbReference type="NCBI Taxonomy" id="1508375"/>
    <lineage>
        <taxon>Bacteria</taxon>
        <taxon>Bacillati</taxon>
        <taxon>Actinomycetota</taxon>
        <taxon>Actinomycetes</taxon>
        <taxon>Catenulisporales</taxon>
        <taxon>Actinospicaceae</taxon>
        <taxon>Actinospica</taxon>
    </lineage>
</organism>
<gene>
    <name evidence="2" type="ORF">KDL01_25010</name>
</gene>
<feature type="non-terminal residue" evidence="2">
    <location>
        <position position="88"/>
    </location>
</feature>
<dbReference type="Proteomes" id="UP000675781">
    <property type="component" value="Unassembled WGS sequence"/>
</dbReference>
<evidence type="ECO:0000256" key="1">
    <source>
        <dbReference type="SAM" id="MobiDB-lite"/>
    </source>
</evidence>
<evidence type="ECO:0008006" key="4">
    <source>
        <dbReference type="Google" id="ProtNLM"/>
    </source>
</evidence>
<dbReference type="RefSeq" id="WP_212531039.1">
    <property type="nucleotide sequence ID" value="NZ_JAGSOG010000148.1"/>
</dbReference>
<accession>A0A941ITX3</accession>
<feature type="region of interest" description="Disordered" evidence="1">
    <location>
        <begin position="68"/>
        <end position="88"/>
    </location>
</feature>
<comment type="caution">
    <text evidence="2">The sequence shown here is derived from an EMBL/GenBank/DDBJ whole genome shotgun (WGS) entry which is preliminary data.</text>
</comment>